<name>A0A1Z4LJ70_9CYAN</name>
<feature type="domain" description="Filamentous haemagglutinin FhaB/tRNA nuclease CdiA-like TPS" evidence="1">
    <location>
        <begin position="37"/>
        <end position="149"/>
    </location>
</feature>
<evidence type="ECO:0000313" key="2">
    <source>
        <dbReference type="EMBL" id="BAY81273.1"/>
    </source>
</evidence>
<proteinExistence type="predicted"/>
<organism evidence="2 3">
    <name type="scientific">Calothrix parasitica NIES-267</name>
    <dbReference type="NCBI Taxonomy" id="1973488"/>
    <lineage>
        <taxon>Bacteria</taxon>
        <taxon>Bacillati</taxon>
        <taxon>Cyanobacteriota</taxon>
        <taxon>Cyanophyceae</taxon>
        <taxon>Nostocales</taxon>
        <taxon>Calotrichaceae</taxon>
        <taxon>Calothrix</taxon>
    </lineage>
</organism>
<dbReference type="Gene3D" id="2.160.20.10">
    <property type="entry name" value="Single-stranded right-handed beta-helix, Pectin lyase-like"/>
    <property type="match status" value="2"/>
</dbReference>
<gene>
    <name evidence="2" type="ORF">NIES267_07490</name>
</gene>
<dbReference type="InterPro" id="IPR011050">
    <property type="entry name" value="Pectin_lyase_fold/virulence"/>
</dbReference>
<dbReference type="SMART" id="SM00912">
    <property type="entry name" value="Haemagg_act"/>
    <property type="match status" value="1"/>
</dbReference>
<accession>A0A1Z4LJ70</accession>
<dbReference type="SUPFAM" id="SSF51126">
    <property type="entry name" value="Pectin lyase-like"/>
    <property type="match status" value="3"/>
</dbReference>
<dbReference type="InterPro" id="IPR008638">
    <property type="entry name" value="FhaB/CdiA-like_TPS"/>
</dbReference>
<sequence length="1036" mass="107406">MNYKINTTNQIYNLFLGITTFCTVISSTNLVSAQIIPDNTLPNYSEVGIEGNITKIEGGTRREGNLFHSFEKFGVSTGTEAHFNNATDIQNIFTRVTGKSFSDIDGLIKANGAANLFLINPNGIIFNRNAKLDIGGSFVGSTADSLIFLDNVEFSAVNPVDKSLLSVNVPLGLQYGTNPQIIVNQSIAKNSQGDLIGLEIKPDKTLGLIGGDVVFNGGVASAEGGRIELGGIKTQGTVGINGTGNSLDNLNFDFPLNVEISDVSLGGSIISNGEIAVNSKNFQLTRNSSLLVQENININATDSIDLKDKSFITTVTTSQTTKQGGNINLTAKNFLIQDGATVSSGTSNEANGGDITINAKNIELIGESQDESTFSGLFSQVGSGSTGNGGDILINTNNLLLKDGANISNNVFGQGKGGNLTVNANKIQLTGTTKNGQLESRLSTLAGDSIGDAGDISVNTNSLVIEDGASLLSATSNEGNGGNLIVNANSLLLKNGGNATTITSGSGKGGNLIVDAQNIQIIGDTKDSPIDSSLSTLTGSSLTGDAGEIRIKTDFLLLTNGAGIGSSTSGTGKGGNLAIDARNIQLSGKNSNGMSSKFITSALFEAIIDSGDIRINTDDLILKDGALIISTNSGNGKGGNITINARDIKFLEDSNLFASTLENSTGNAGNIQIKTDSLQLTNGSQINSSTSGQGNGGNLIVDAGNIQLSGTTTDGKFPSGLISSAQVNASGIAGNLNIKTDNLQIQNGAGVSVDNLGTGIAGNLDIKSNSVELDEGKIQAVTFSNNGGNINLDIADLLLMRNGSEITATAGLQNAGGNGGNININAPNGFIVATPNQNSDITANAFEGIGGTVKIDATGIFGMVSRSREDLVSLLGTNNPQELDPFQLPTNDITAISQQNPDSSGTVEVIIPETDPNNSLVELPKIPIETKVVNTCATPGYAQSSFTITGKGSLPPNPSQPLTGRINQTKLATLDEVEETKVEPRRINKKSERKQIVEAQGWIKNKNGEIFLVANPPLNNNYQNQANSYNCKVGNG</sequence>
<dbReference type="OrthoDB" id="524782at2"/>
<dbReference type="Pfam" id="PF05860">
    <property type="entry name" value="TPS"/>
    <property type="match status" value="1"/>
</dbReference>
<dbReference type="NCBIfam" id="TIGR01901">
    <property type="entry name" value="adhes_NPXG"/>
    <property type="match status" value="1"/>
</dbReference>
<dbReference type="InterPro" id="IPR012334">
    <property type="entry name" value="Pectin_lyas_fold"/>
</dbReference>
<reference evidence="2 3" key="1">
    <citation type="submission" date="2017-06" db="EMBL/GenBank/DDBJ databases">
        <title>Genome sequencing of cyanobaciteial culture collection at National Institute for Environmental Studies (NIES).</title>
        <authorList>
            <person name="Hirose Y."/>
            <person name="Shimura Y."/>
            <person name="Fujisawa T."/>
            <person name="Nakamura Y."/>
            <person name="Kawachi M."/>
        </authorList>
    </citation>
    <scope>NUCLEOTIDE SEQUENCE [LARGE SCALE GENOMIC DNA]</scope>
    <source>
        <strain evidence="2 3">NIES-267</strain>
    </source>
</reference>
<evidence type="ECO:0000313" key="3">
    <source>
        <dbReference type="Proteomes" id="UP000218418"/>
    </source>
</evidence>
<dbReference type="EMBL" id="AP018227">
    <property type="protein sequence ID" value="BAY81273.1"/>
    <property type="molecule type" value="Genomic_DNA"/>
</dbReference>
<keyword evidence="3" id="KW-1185">Reference proteome</keyword>
<dbReference type="AlphaFoldDB" id="A0A1Z4LJ70"/>
<evidence type="ECO:0000259" key="1">
    <source>
        <dbReference type="SMART" id="SM00912"/>
    </source>
</evidence>
<dbReference type="Proteomes" id="UP000218418">
    <property type="component" value="Chromosome"/>
</dbReference>
<protein>
    <recommendedName>
        <fullName evidence="1">Filamentous haemagglutinin FhaB/tRNA nuclease CdiA-like TPS domain-containing protein</fullName>
    </recommendedName>
</protein>